<dbReference type="RefSeq" id="XP_048140756.1">
    <property type="nucleotide sequence ID" value="XM_048284799.1"/>
</dbReference>
<dbReference type="InterPro" id="IPR043502">
    <property type="entry name" value="DNA/RNA_pol_sf"/>
</dbReference>
<dbReference type="Pfam" id="PF08284">
    <property type="entry name" value="RVP_2"/>
    <property type="match status" value="1"/>
</dbReference>
<dbReference type="GeneID" id="125316462"/>
<protein>
    <submittedName>
        <fullName evidence="2">Uncharacterized protein LOC125316462</fullName>
    </submittedName>
</protein>
<keyword evidence="1" id="KW-1185">Reference proteome</keyword>
<proteinExistence type="predicted"/>
<dbReference type="PANTHER" id="PTHR15503:SF45">
    <property type="entry name" value="RNA-DIRECTED DNA POLYMERASE HOMOLOG"/>
    <property type="match status" value="1"/>
</dbReference>
<evidence type="ECO:0000313" key="2">
    <source>
        <dbReference type="RefSeq" id="XP_048140756.1"/>
    </source>
</evidence>
<dbReference type="Proteomes" id="UP000827889">
    <property type="component" value="Chromosome 9"/>
</dbReference>
<dbReference type="InterPro" id="IPR032567">
    <property type="entry name" value="RTL1-rel"/>
</dbReference>
<gene>
    <name evidence="2" type="primary">LOC125316462</name>
</gene>
<dbReference type="CDD" id="cd00303">
    <property type="entry name" value="retropepsin_like"/>
    <property type="match status" value="1"/>
</dbReference>
<sequence>MREKAWEWTIPVAGGCLFQVWSTWPSNEELSGQSPRKSTPRIEASRGAANRSCAASKYEQTAGARKDLCGDEEGCREHAWRGTSTVSLCDHATYALFDPGASHSFISARFAELVGLSLRPLEVVLHVVTPLRDGVSITLGCANRKIVINGREDKIDLVVLPMYDFDVIIGMDWLGKLEAMVDYGSRTIQFNPVGRPRFEFVGSQGGTSIPLVSSLEVTKLIDEGCEAYLAIVMDSTIEEPKFEDIPVVREFPDVFPQDLSGLPPERETEFSIELINGAKPISKAPYRVSISELKELKVQMHEFLDKGFICPSASPGEHQYYS</sequence>
<evidence type="ECO:0000313" key="1">
    <source>
        <dbReference type="Proteomes" id="UP000827889"/>
    </source>
</evidence>
<dbReference type="Gene3D" id="2.40.70.10">
    <property type="entry name" value="Acid Proteases"/>
    <property type="match status" value="1"/>
</dbReference>
<accession>A0ABM3HVZ1</accession>
<dbReference type="Gene3D" id="3.10.10.10">
    <property type="entry name" value="HIV Type 1 Reverse Transcriptase, subunit A, domain 1"/>
    <property type="match status" value="1"/>
</dbReference>
<dbReference type="PANTHER" id="PTHR15503">
    <property type="entry name" value="LDOC1 RELATED"/>
    <property type="match status" value="1"/>
</dbReference>
<name>A0ABM3HVZ1_9MYRT</name>
<dbReference type="InterPro" id="IPR021109">
    <property type="entry name" value="Peptidase_aspartic_dom_sf"/>
</dbReference>
<dbReference type="SUPFAM" id="SSF50630">
    <property type="entry name" value="Acid proteases"/>
    <property type="match status" value="1"/>
</dbReference>
<reference evidence="2" key="1">
    <citation type="submission" date="2025-08" db="UniProtKB">
        <authorList>
            <consortium name="RefSeq"/>
        </authorList>
    </citation>
    <scope>IDENTIFICATION</scope>
    <source>
        <tissue evidence="2">Leaf</tissue>
    </source>
</reference>
<dbReference type="SUPFAM" id="SSF56672">
    <property type="entry name" value="DNA/RNA polymerases"/>
    <property type="match status" value="1"/>
</dbReference>
<organism evidence="1 2">
    <name type="scientific">Rhodamnia argentea</name>
    <dbReference type="NCBI Taxonomy" id="178133"/>
    <lineage>
        <taxon>Eukaryota</taxon>
        <taxon>Viridiplantae</taxon>
        <taxon>Streptophyta</taxon>
        <taxon>Embryophyta</taxon>
        <taxon>Tracheophyta</taxon>
        <taxon>Spermatophyta</taxon>
        <taxon>Magnoliopsida</taxon>
        <taxon>eudicotyledons</taxon>
        <taxon>Gunneridae</taxon>
        <taxon>Pentapetalae</taxon>
        <taxon>rosids</taxon>
        <taxon>malvids</taxon>
        <taxon>Myrtales</taxon>
        <taxon>Myrtaceae</taxon>
        <taxon>Myrtoideae</taxon>
        <taxon>Myrteae</taxon>
        <taxon>Australasian group</taxon>
        <taxon>Rhodamnia</taxon>
    </lineage>
</organism>